<dbReference type="GO" id="GO:0007338">
    <property type="term" value="P:single fertilization"/>
    <property type="evidence" value="ECO:0007669"/>
    <property type="project" value="UniProtKB-KW"/>
</dbReference>
<evidence type="ECO:0000313" key="14">
    <source>
        <dbReference type="EMBL" id="KAJ8902758.1"/>
    </source>
</evidence>
<dbReference type="EMBL" id="JAMWBK010000008">
    <property type="protein sequence ID" value="KAJ8902758.1"/>
    <property type="molecule type" value="Genomic_DNA"/>
</dbReference>
<dbReference type="InterPro" id="IPR018928">
    <property type="entry name" value="HAP2/GCS1_dom"/>
</dbReference>
<feature type="signal peptide" evidence="12">
    <location>
        <begin position="1"/>
        <end position="20"/>
    </location>
</feature>
<keyword evidence="5 12" id="KW-0732">Signal</keyword>
<keyword evidence="15" id="KW-1185">Reference proteome</keyword>
<dbReference type="PANTHER" id="PTHR31764:SF0">
    <property type="entry name" value="GENERATIVE CELL SPECIFIC-1_HAP2 DOMAIN-CONTAINING PROTEIN"/>
    <property type="match status" value="1"/>
</dbReference>
<keyword evidence="3" id="KW-1003">Cell membrane</keyword>
<keyword evidence="7" id="KW-0446">Lipid-binding</keyword>
<evidence type="ECO:0000259" key="13">
    <source>
        <dbReference type="Pfam" id="PF10699"/>
    </source>
</evidence>
<keyword evidence="8 11" id="KW-0472">Membrane</keyword>
<feature type="chain" id="PRO_5043922518" description="Generative cell specific-1/HAP2 domain-containing protein" evidence="12">
    <location>
        <begin position="21"/>
        <end position="637"/>
    </location>
</feature>
<dbReference type="GO" id="GO:0005886">
    <property type="term" value="C:plasma membrane"/>
    <property type="evidence" value="ECO:0007669"/>
    <property type="project" value="UniProtKB-SubCell"/>
</dbReference>
<evidence type="ECO:0000256" key="12">
    <source>
        <dbReference type="SAM" id="SignalP"/>
    </source>
</evidence>
<accession>A0AAV8UMH8</accession>
<keyword evidence="6 11" id="KW-1133">Transmembrane helix</keyword>
<evidence type="ECO:0000256" key="1">
    <source>
        <dbReference type="ARBA" id="ARBA00004251"/>
    </source>
</evidence>
<feature type="transmembrane region" description="Helical" evidence="11">
    <location>
        <begin position="577"/>
        <end position="594"/>
    </location>
</feature>
<sequence length="637" mass="70919">MIYKKLGMLCTFQLMQIGMGVVTGVGHLEQCLSRRADDLDCEKKFVVTMAVQNGAEATESLKTQIFKPDVYVDDEDPDKMYELQDTLVLTAQKSKVSYTYPILYEREVNSKPREVLLQNNDHGPFNVLLNRCRDGWEDGSASCGFAYDPPNSRESDARVFDSQGFCCECGLDDYLGTDTDHSRAGLECSFFNIFGASADHSAHCLRWGNLWYSMFSIGTPQMSYQVDVNITRCSQENCSIEIVSVGPGSPSAISSDGLVQIRDIGTFQGWTETMELSNKYLFWPDTCKESDDSCIKRTADCEECPEVGRWMIVDRHLVTLDGSECDKIGVSYQAFRNQQNRCIRTVGSCLNNQLEDLYESDLEAEKAGKKGEYFVRNYGEFSHSDMRGESPSIRFVSSRYQNSELLLNFAAEKLFNVVQLSSGAILNVTIANFDGFSAEGMLITRLQNVGNVTSEFGVQVTCASPISPVKGKAVYLSSQEITTVHFPLYAESLDSESSECSVVLKDAIGQTLSTSSAQFNVTAVEKDYGAQGGAVDGPDAGSEVGDGNSAMSDPSFCGCSHFFSIFCFLLNGCWKNILYAIFGIIAIILGVLILRKFMMRWLWKLWKTEKPRDNDVQRCRPGYVEDPYHGHSAPYEK</sequence>
<dbReference type="InterPro" id="IPR040326">
    <property type="entry name" value="HAP2/GCS1"/>
</dbReference>
<dbReference type="AlphaFoldDB" id="A0AAV8UMH8"/>
<evidence type="ECO:0000256" key="4">
    <source>
        <dbReference type="ARBA" id="ARBA00022692"/>
    </source>
</evidence>
<dbReference type="Pfam" id="PF10699">
    <property type="entry name" value="HAP2-GCS1"/>
    <property type="match status" value="1"/>
</dbReference>
<keyword evidence="10" id="KW-0278">Fertilization</keyword>
<evidence type="ECO:0000256" key="3">
    <source>
        <dbReference type="ARBA" id="ARBA00022475"/>
    </source>
</evidence>
<protein>
    <recommendedName>
        <fullName evidence="13">Generative cell specific-1/HAP2 domain-containing protein</fullName>
    </recommendedName>
</protein>
<keyword evidence="9" id="KW-1015">Disulfide bond</keyword>
<keyword evidence="4 11" id="KW-0812">Transmembrane</keyword>
<evidence type="ECO:0000256" key="8">
    <source>
        <dbReference type="ARBA" id="ARBA00023136"/>
    </source>
</evidence>
<comment type="similarity">
    <text evidence="2">Belongs to the HAP2/GCS1 family.</text>
</comment>
<evidence type="ECO:0000256" key="6">
    <source>
        <dbReference type="ARBA" id="ARBA00022989"/>
    </source>
</evidence>
<dbReference type="GO" id="GO:0008289">
    <property type="term" value="F:lipid binding"/>
    <property type="evidence" value="ECO:0007669"/>
    <property type="project" value="UniProtKB-KW"/>
</dbReference>
<evidence type="ECO:0000256" key="10">
    <source>
        <dbReference type="ARBA" id="ARBA00023279"/>
    </source>
</evidence>
<evidence type="ECO:0000256" key="7">
    <source>
        <dbReference type="ARBA" id="ARBA00023121"/>
    </source>
</evidence>
<reference evidence="14 15" key="1">
    <citation type="journal article" date="2023" name="Nat. Commun.">
        <title>Origin of minicircular mitochondrial genomes in red algae.</title>
        <authorList>
            <person name="Lee Y."/>
            <person name="Cho C.H."/>
            <person name="Lee Y.M."/>
            <person name="Park S.I."/>
            <person name="Yang J.H."/>
            <person name="West J.A."/>
            <person name="Bhattacharya D."/>
            <person name="Yoon H.S."/>
        </authorList>
    </citation>
    <scope>NUCLEOTIDE SEQUENCE [LARGE SCALE GENOMIC DNA]</scope>
    <source>
        <strain evidence="14 15">CCMP1338</strain>
        <tissue evidence="14">Whole cell</tissue>
    </source>
</reference>
<proteinExistence type="inferred from homology"/>
<gene>
    <name evidence="14" type="ORF">NDN08_006078</name>
</gene>
<evidence type="ECO:0000256" key="5">
    <source>
        <dbReference type="ARBA" id="ARBA00022729"/>
    </source>
</evidence>
<evidence type="ECO:0000256" key="11">
    <source>
        <dbReference type="SAM" id="Phobius"/>
    </source>
</evidence>
<comment type="subcellular location">
    <subcellularLocation>
        <location evidence="1">Cell membrane</location>
        <topology evidence="1">Single-pass type I membrane protein</topology>
    </subcellularLocation>
</comment>
<evidence type="ECO:0000313" key="15">
    <source>
        <dbReference type="Proteomes" id="UP001157974"/>
    </source>
</evidence>
<organism evidence="14 15">
    <name type="scientific">Rhodosorus marinus</name>
    <dbReference type="NCBI Taxonomy" id="101924"/>
    <lineage>
        <taxon>Eukaryota</taxon>
        <taxon>Rhodophyta</taxon>
        <taxon>Stylonematophyceae</taxon>
        <taxon>Stylonematales</taxon>
        <taxon>Stylonemataceae</taxon>
        <taxon>Rhodosorus</taxon>
    </lineage>
</organism>
<feature type="domain" description="Generative cell specific-1/HAP2" evidence="13">
    <location>
        <begin position="39"/>
        <end position="573"/>
    </location>
</feature>
<evidence type="ECO:0000256" key="2">
    <source>
        <dbReference type="ARBA" id="ARBA00010929"/>
    </source>
</evidence>
<dbReference type="Proteomes" id="UP001157974">
    <property type="component" value="Unassembled WGS sequence"/>
</dbReference>
<name>A0AAV8UMH8_9RHOD</name>
<evidence type="ECO:0000256" key="9">
    <source>
        <dbReference type="ARBA" id="ARBA00023157"/>
    </source>
</evidence>
<comment type="caution">
    <text evidence="14">The sequence shown here is derived from an EMBL/GenBank/DDBJ whole genome shotgun (WGS) entry which is preliminary data.</text>
</comment>
<dbReference type="PANTHER" id="PTHR31764">
    <property type="entry name" value="PROTEIN HAPLESS 2"/>
    <property type="match status" value="1"/>
</dbReference>